<protein>
    <recommendedName>
        <fullName evidence="8">Trehalose 6-phosphate phosphatase</fullName>
        <ecNumber evidence="8">3.1.3.12</ecNumber>
    </recommendedName>
</protein>
<dbReference type="EC" id="3.1.3.12" evidence="8"/>
<dbReference type="UniPathway" id="UPA00299"/>
<evidence type="ECO:0000313" key="9">
    <source>
        <dbReference type="EMBL" id="OAY48425.1"/>
    </source>
</evidence>
<proteinExistence type="inferred from homology"/>
<dbReference type="InterPro" id="IPR023214">
    <property type="entry name" value="HAD_sf"/>
</dbReference>
<organism evidence="9 10">
    <name type="scientific">Manihot esculenta</name>
    <name type="common">Cassava</name>
    <name type="synonym">Jatropha manihot</name>
    <dbReference type="NCBI Taxonomy" id="3983"/>
    <lineage>
        <taxon>Eukaryota</taxon>
        <taxon>Viridiplantae</taxon>
        <taxon>Streptophyta</taxon>
        <taxon>Embryophyta</taxon>
        <taxon>Tracheophyta</taxon>
        <taxon>Spermatophyta</taxon>
        <taxon>Magnoliopsida</taxon>
        <taxon>eudicotyledons</taxon>
        <taxon>Gunneridae</taxon>
        <taxon>Pentapetalae</taxon>
        <taxon>rosids</taxon>
        <taxon>fabids</taxon>
        <taxon>Malpighiales</taxon>
        <taxon>Euphorbiaceae</taxon>
        <taxon>Crotonoideae</taxon>
        <taxon>Manihoteae</taxon>
        <taxon>Manihot</taxon>
    </lineage>
</organism>
<gene>
    <name evidence="9" type="ORF">MANES_06G158300v8</name>
</gene>
<name>A0A2C9VR71_MANES</name>
<reference evidence="10" key="1">
    <citation type="journal article" date="2016" name="Nat. Biotechnol.">
        <title>Sequencing wild and cultivated cassava and related species reveals extensive interspecific hybridization and genetic diversity.</title>
        <authorList>
            <person name="Bredeson J.V."/>
            <person name="Lyons J.B."/>
            <person name="Prochnik S.E."/>
            <person name="Wu G.A."/>
            <person name="Ha C.M."/>
            <person name="Edsinger-Gonzales E."/>
            <person name="Grimwood J."/>
            <person name="Schmutz J."/>
            <person name="Rabbi I.Y."/>
            <person name="Egesi C."/>
            <person name="Nauluvula P."/>
            <person name="Lebot V."/>
            <person name="Ndunguru J."/>
            <person name="Mkamilo G."/>
            <person name="Bart R.S."/>
            <person name="Setter T.L."/>
            <person name="Gleadow R.M."/>
            <person name="Kulakow P."/>
            <person name="Ferguson M.E."/>
            <person name="Rounsley S."/>
            <person name="Rokhsar D.S."/>
        </authorList>
    </citation>
    <scope>NUCLEOTIDE SEQUENCE [LARGE SCALE GENOMIC DNA]</scope>
    <source>
        <strain evidence="10">cv. AM560-2</strain>
    </source>
</reference>
<accession>A0A2C9VR71</accession>
<dbReference type="InterPro" id="IPR036412">
    <property type="entry name" value="HAD-like_sf"/>
</dbReference>
<comment type="similarity">
    <text evidence="4 8">Belongs to the trehalose phosphatase family.</text>
</comment>
<dbReference type="EMBL" id="CM004392">
    <property type="protein sequence ID" value="OAY48425.1"/>
    <property type="molecule type" value="Genomic_DNA"/>
</dbReference>
<comment type="catalytic activity">
    <reaction evidence="1 8">
        <text>alpha,alpha-trehalose 6-phosphate + H2O = alpha,alpha-trehalose + phosphate</text>
        <dbReference type="Rhea" id="RHEA:23420"/>
        <dbReference type="ChEBI" id="CHEBI:15377"/>
        <dbReference type="ChEBI" id="CHEBI:16551"/>
        <dbReference type="ChEBI" id="CHEBI:43474"/>
        <dbReference type="ChEBI" id="CHEBI:58429"/>
        <dbReference type="EC" id="3.1.3.12"/>
    </reaction>
</comment>
<dbReference type="OrthoDB" id="411251at2759"/>
<sequence length="358" mass="40067">MFTRNIAKFNQAMGFQRSSTNKPKTQPGSGRSIRMGASNLCHHIAGGPISIEDASYISWVVEHPSALRSFDQMMKAAKGKKIALFLDYDGTLAPIVDNPDLAFMSDEMRAAVREVAKYFPTAIISGRSRDKVKEFVQLSNVYYAGSHGMDIMAPPRPVKTCDGKYPTVALDKKGNEVLFQPAKKFLPAIQKIQTALKEKVVEIQGAMVEDNSFCVSVHFRQVREKDYGILEKQVKSVLEHYPEFHLSWGKKVMEIRPSIEWDKGHALEYLLDTLGLSNSTDVLPLYIGDDRTDEDAFKVIQRRGQGYPIIVSSSPKDTKASFSLHDPSEVLTFLSRLARWRKSSSSSRSLAQIWGVGD</sequence>
<dbReference type="PANTHER" id="PTHR43768:SF24">
    <property type="entry name" value="TREHALOSE 6-PHOSPHATE PHOSPHATASE"/>
    <property type="match status" value="1"/>
</dbReference>
<dbReference type="Gramene" id="Manes.06G158300.2.v8.1">
    <property type="protein sequence ID" value="Manes.06G158300.2.v8.1.CDS"/>
    <property type="gene ID" value="Manes.06G158300.v8.1"/>
</dbReference>
<dbReference type="STRING" id="3983.A0A2C9VR71"/>
<dbReference type="Gene3D" id="3.40.50.1000">
    <property type="entry name" value="HAD superfamily/HAD-like"/>
    <property type="match status" value="2"/>
</dbReference>
<evidence type="ECO:0000256" key="2">
    <source>
        <dbReference type="ARBA" id="ARBA00001968"/>
    </source>
</evidence>
<evidence type="ECO:0000256" key="4">
    <source>
        <dbReference type="ARBA" id="ARBA00008770"/>
    </source>
</evidence>
<comment type="cofactor">
    <cofactor evidence="2 8">
        <name>a divalent metal cation</name>
        <dbReference type="ChEBI" id="CHEBI:60240"/>
    </cofactor>
</comment>
<comment type="function">
    <text evidence="7">Removes the phosphate from trehalose 6-phosphate to produce free trehalose. Trehalose accumulation in plant may improve abiotic stress tolerance.</text>
</comment>
<dbReference type="GO" id="GO:0005992">
    <property type="term" value="P:trehalose biosynthetic process"/>
    <property type="evidence" value="ECO:0000318"/>
    <property type="project" value="GO_Central"/>
</dbReference>
<dbReference type="Gramene" id="Manes.06G158300.6.v8.1">
    <property type="protein sequence ID" value="Manes.06G158300.6.v8.1.CDS"/>
    <property type="gene ID" value="Manes.06G158300.v8.1"/>
</dbReference>
<keyword evidence="6" id="KW-0346">Stress response</keyword>
<evidence type="ECO:0000256" key="6">
    <source>
        <dbReference type="ARBA" id="ARBA00023016"/>
    </source>
</evidence>
<dbReference type="CDD" id="cd01627">
    <property type="entry name" value="HAD_TPP"/>
    <property type="match status" value="1"/>
</dbReference>
<dbReference type="AlphaFoldDB" id="A0A2C9VR71"/>
<dbReference type="NCBIfam" id="TIGR00685">
    <property type="entry name" value="T6PP"/>
    <property type="match status" value="1"/>
</dbReference>
<dbReference type="NCBIfam" id="TIGR01484">
    <property type="entry name" value="HAD-SF-IIB"/>
    <property type="match status" value="1"/>
</dbReference>
<dbReference type="OMA" id="WNKGLAA"/>
<dbReference type="Gramene" id="Manes.06G158300.7.v8.1">
    <property type="protein sequence ID" value="Manes.06G158300.7.v8.1.CDS"/>
    <property type="gene ID" value="Manes.06G158300.v8.1"/>
</dbReference>
<dbReference type="PANTHER" id="PTHR43768">
    <property type="entry name" value="TREHALOSE 6-PHOSPHATE PHOSPHATASE"/>
    <property type="match status" value="1"/>
</dbReference>
<evidence type="ECO:0000256" key="7">
    <source>
        <dbReference type="ARBA" id="ARBA00025274"/>
    </source>
</evidence>
<evidence type="ECO:0000256" key="1">
    <source>
        <dbReference type="ARBA" id="ARBA00000500"/>
    </source>
</evidence>
<keyword evidence="5 8" id="KW-0378">Hydrolase</keyword>
<keyword evidence="10" id="KW-1185">Reference proteome</keyword>
<evidence type="ECO:0000256" key="5">
    <source>
        <dbReference type="ARBA" id="ARBA00022801"/>
    </source>
</evidence>
<dbReference type="FunFam" id="3.40.50.1000:FF:000175">
    <property type="entry name" value="Trehalose 6-phosphate phosphatase"/>
    <property type="match status" value="1"/>
</dbReference>
<dbReference type="SUPFAM" id="SSF56784">
    <property type="entry name" value="HAD-like"/>
    <property type="match status" value="1"/>
</dbReference>
<evidence type="ECO:0000256" key="8">
    <source>
        <dbReference type="RuleBase" id="RU361117"/>
    </source>
</evidence>
<dbReference type="GO" id="GO:0004805">
    <property type="term" value="F:trehalose-phosphatase activity"/>
    <property type="evidence" value="ECO:0000318"/>
    <property type="project" value="GO_Central"/>
</dbReference>
<dbReference type="InterPro" id="IPR003337">
    <property type="entry name" value="Trehalose_PPase"/>
</dbReference>
<dbReference type="Proteomes" id="UP000091857">
    <property type="component" value="Chromosome 6"/>
</dbReference>
<dbReference type="Pfam" id="PF02358">
    <property type="entry name" value="Trehalose_PPase"/>
    <property type="match status" value="1"/>
</dbReference>
<comment type="pathway">
    <text evidence="3 8">Glycan biosynthesis; trehalose biosynthesis.</text>
</comment>
<dbReference type="InterPro" id="IPR044651">
    <property type="entry name" value="OTSB-like"/>
</dbReference>
<evidence type="ECO:0000313" key="10">
    <source>
        <dbReference type="Proteomes" id="UP000091857"/>
    </source>
</evidence>
<evidence type="ECO:0000256" key="3">
    <source>
        <dbReference type="ARBA" id="ARBA00005199"/>
    </source>
</evidence>
<comment type="caution">
    <text evidence="9">The sequence shown here is derived from an EMBL/GenBank/DDBJ whole genome shotgun (WGS) entry which is preliminary data.</text>
</comment>
<dbReference type="InterPro" id="IPR006379">
    <property type="entry name" value="HAD-SF_hydro_IIB"/>
</dbReference>